<dbReference type="PANTHER" id="PTHR37751">
    <property type="entry name" value="LOW PROTEIN: M-PHASE INDUCER PHOSPHATASE-LIKE PROTEIN"/>
    <property type="match status" value="1"/>
</dbReference>
<protein>
    <recommendedName>
        <fullName evidence="6">DUF4378 domain-containing protein</fullName>
    </recommendedName>
</protein>
<dbReference type="Pfam" id="PF14309">
    <property type="entry name" value="DUF4378"/>
    <property type="match status" value="1"/>
</dbReference>
<comment type="caution">
    <text evidence="4">The sequence shown here is derived from an EMBL/GenBank/DDBJ whole genome shotgun (WGS) entry which is preliminary data.</text>
</comment>
<name>A0A9Q0CX27_9POAL</name>
<keyword evidence="5" id="KW-1185">Reference proteome</keyword>
<evidence type="ECO:0000259" key="2">
    <source>
        <dbReference type="Pfam" id="PF14309"/>
    </source>
</evidence>
<dbReference type="Proteomes" id="UP001151287">
    <property type="component" value="Unassembled WGS sequence"/>
</dbReference>
<feature type="compositionally biased region" description="Pro residues" evidence="1">
    <location>
        <begin position="386"/>
        <end position="396"/>
    </location>
</feature>
<feature type="compositionally biased region" description="Basic and acidic residues" evidence="1">
    <location>
        <begin position="180"/>
        <end position="198"/>
    </location>
</feature>
<feature type="domain" description="DUF3741" evidence="3">
    <location>
        <begin position="141"/>
        <end position="157"/>
    </location>
</feature>
<evidence type="ECO:0000256" key="1">
    <source>
        <dbReference type="SAM" id="MobiDB-lite"/>
    </source>
</evidence>
<dbReference type="AlphaFoldDB" id="A0A9Q0CX27"/>
<feature type="region of interest" description="Disordered" evidence="1">
    <location>
        <begin position="380"/>
        <end position="405"/>
    </location>
</feature>
<dbReference type="Pfam" id="PF14383">
    <property type="entry name" value="VARLMGL"/>
    <property type="match status" value="1"/>
</dbReference>
<gene>
    <name evidence="4" type="ORF">LUZ63_001548</name>
</gene>
<dbReference type="InterPro" id="IPR025486">
    <property type="entry name" value="DUF4378"/>
</dbReference>
<feature type="compositionally biased region" description="Polar residues" evidence="1">
    <location>
        <begin position="133"/>
        <end position="142"/>
    </location>
</feature>
<evidence type="ECO:0000313" key="5">
    <source>
        <dbReference type="Proteomes" id="UP001151287"/>
    </source>
</evidence>
<dbReference type="EMBL" id="JAMQYH010000001">
    <property type="protein sequence ID" value="KAJ1701769.1"/>
    <property type="molecule type" value="Genomic_DNA"/>
</dbReference>
<sequence>MGKERQWSRSISRGEREITASGCMGGMLHYFDFHHLLFTGGHDSGRMAANSVHHSDLRKPQSNLKGLEAPRNSLEGKETIDQAKTSSSSVVEDLYFEIPVGVQLAPAFDILPNKIKRHSRKNSLLEDEDERGVSQTPETPRTPSLVARLMGISGLPDPAPSPPATARQKQLSEITKNQLKKRDPRSSKLHECKQEPRQPLRNINCNARHSDVGSRSLPDTPRASCTRSYDADARFSLQIHRENSNLSSNSSHYSSHSKVLVGEYSLPPSPTHYTMKHRRKYQDENRSPRSREYAKEIVKQMKESITNRRENGREDCNSKSKRTTTRGIQKNDAGSRTKPAADNVVLPPRPVSAPPVKTIEIQIKAKLQDHIPTLRDMAKPVRVKPSRPPPPPPKPAEPGKCKKGTNERFTARFKKPTPPAPGSIASGTAEKNCTIVIEKNELTPKLFRSPQLNNEDKTSSLQPKIPKSCRTRPDQDLEYKYIRSILYRGGFMGSRQSMKRYSPSLPVDPIVFHQLEVELPVDDSRYCSSTLRHRWNRKLLFHLVEELLIDHLDCTGRSIGPVYHEEYNAGSTSTSSGSGMQLLRRLWKQVERIPTADCQYLADIDALVAVDMPVNNIRQLTCHPAVADQANDVAAEVEQEILDELIGETAASLSLSSIFVSSMQSTGA</sequence>
<proteinExistence type="predicted"/>
<accession>A0A9Q0CX27</accession>
<dbReference type="OrthoDB" id="1939700at2759"/>
<feature type="compositionally biased region" description="Polar residues" evidence="1">
    <location>
        <begin position="325"/>
        <end position="334"/>
    </location>
</feature>
<feature type="domain" description="DUF4378" evidence="2">
    <location>
        <begin position="478"/>
        <end position="648"/>
    </location>
</feature>
<feature type="region of interest" description="Disordered" evidence="1">
    <location>
        <begin position="51"/>
        <end position="81"/>
    </location>
</feature>
<feature type="region of interest" description="Disordered" evidence="1">
    <location>
        <begin position="266"/>
        <end position="351"/>
    </location>
</feature>
<feature type="region of interest" description="Disordered" evidence="1">
    <location>
        <begin position="122"/>
        <end position="226"/>
    </location>
</feature>
<reference evidence="4" key="1">
    <citation type="journal article" date="2022" name="Cell">
        <title>Repeat-based holocentromeres influence genome architecture and karyotype evolution.</title>
        <authorList>
            <person name="Hofstatter P.G."/>
            <person name="Thangavel G."/>
            <person name="Lux T."/>
            <person name="Neumann P."/>
            <person name="Vondrak T."/>
            <person name="Novak P."/>
            <person name="Zhang M."/>
            <person name="Costa L."/>
            <person name="Castellani M."/>
            <person name="Scott A."/>
            <person name="Toegelov H."/>
            <person name="Fuchs J."/>
            <person name="Mata-Sucre Y."/>
            <person name="Dias Y."/>
            <person name="Vanzela A.L.L."/>
            <person name="Huettel B."/>
            <person name="Almeida C.C.S."/>
            <person name="Simkova H."/>
            <person name="Souza G."/>
            <person name="Pedrosa-Harand A."/>
            <person name="Macas J."/>
            <person name="Mayer K.F.X."/>
            <person name="Houben A."/>
            <person name="Marques A."/>
        </authorList>
    </citation>
    <scope>NUCLEOTIDE SEQUENCE</scope>
    <source>
        <strain evidence="4">RhyBre1mFocal</strain>
    </source>
</reference>
<evidence type="ECO:0000259" key="3">
    <source>
        <dbReference type="Pfam" id="PF14383"/>
    </source>
</evidence>
<feature type="compositionally biased region" description="Basic and acidic residues" evidence="1">
    <location>
        <begin position="281"/>
        <end position="318"/>
    </location>
</feature>
<evidence type="ECO:0008006" key="6">
    <source>
        <dbReference type="Google" id="ProtNLM"/>
    </source>
</evidence>
<evidence type="ECO:0000313" key="4">
    <source>
        <dbReference type="EMBL" id="KAJ1701769.1"/>
    </source>
</evidence>
<organism evidence="4 5">
    <name type="scientific">Rhynchospora breviuscula</name>
    <dbReference type="NCBI Taxonomy" id="2022672"/>
    <lineage>
        <taxon>Eukaryota</taxon>
        <taxon>Viridiplantae</taxon>
        <taxon>Streptophyta</taxon>
        <taxon>Embryophyta</taxon>
        <taxon>Tracheophyta</taxon>
        <taxon>Spermatophyta</taxon>
        <taxon>Magnoliopsida</taxon>
        <taxon>Liliopsida</taxon>
        <taxon>Poales</taxon>
        <taxon>Cyperaceae</taxon>
        <taxon>Cyperoideae</taxon>
        <taxon>Rhynchosporeae</taxon>
        <taxon>Rhynchospora</taxon>
    </lineage>
</organism>
<feature type="region of interest" description="Disordered" evidence="1">
    <location>
        <begin position="449"/>
        <end position="470"/>
    </location>
</feature>
<feature type="compositionally biased region" description="Polar residues" evidence="1">
    <location>
        <begin position="167"/>
        <end position="177"/>
    </location>
</feature>
<dbReference type="InterPro" id="IPR032795">
    <property type="entry name" value="DUF3741-assoc"/>
</dbReference>
<dbReference type="PANTHER" id="PTHR37751:SF1">
    <property type="entry name" value="LOW PROTEIN: M-PHASE INDUCER PHOSPHATASE-LIKE PROTEIN"/>
    <property type="match status" value="1"/>
</dbReference>